<proteinExistence type="predicted"/>
<name>J0J3E4_HELPX</name>
<reference evidence="1 2" key="1">
    <citation type="journal article" date="2013" name="Pathog. Dis.">
        <title>Genome sequences of 65 Helicobacter pylori strains isolated from asymptomatic individuals and patients with gastric cancer, peptic ulcer disease, or gastritis.</title>
        <authorList>
            <person name="Blanchard T.G."/>
            <person name="Czinn S.J."/>
            <person name="Correa P."/>
            <person name="Nakazawa T."/>
            <person name="Keelan M."/>
            <person name="Morningstar L."/>
            <person name="Santana-Cruz I."/>
            <person name="Maroo A."/>
            <person name="McCracken C."/>
            <person name="Shefchek K."/>
            <person name="Daugherty S."/>
            <person name="Song Y."/>
            <person name="Fraser C.M."/>
            <person name="Fricke W.F."/>
        </authorList>
    </citation>
    <scope>NUCLEOTIDE SEQUENCE [LARGE SCALE GENOMIC DNA]</scope>
    <source>
        <strain evidence="1 2">NQ4076</strain>
    </source>
</reference>
<dbReference type="AlphaFoldDB" id="J0J3E4"/>
<protein>
    <submittedName>
        <fullName evidence="1">Uncharacterized protein</fullName>
    </submittedName>
</protein>
<gene>
    <name evidence="1" type="ORF">HPNQ4076_1585</name>
</gene>
<organism evidence="1 2">
    <name type="scientific">Helicobacter pylori NQ4076</name>
    <dbReference type="NCBI Taxonomy" id="992029"/>
    <lineage>
        <taxon>Bacteria</taxon>
        <taxon>Pseudomonadati</taxon>
        <taxon>Campylobacterota</taxon>
        <taxon>Epsilonproteobacteria</taxon>
        <taxon>Campylobacterales</taxon>
        <taxon>Helicobacteraceae</taxon>
        <taxon>Helicobacter</taxon>
    </lineage>
</organism>
<sequence length="56" mass="6616">MQNLKNAFNIFTINNLSINLRYNFLNFSSRDFMQGLFTQSYPQSAVKGCVRHKRIK</sequence>
<dbReference type="EMBL" id="AKNX01000004">
    <property type="protein sequence ID" value="EJB32400.1"/>
    <property type="molecule type" value="Genomic_DNA"/>
</dbReference>
<dbReference type="Proteomes" id="UP000004074">
    <property type="component" value="Unassembled WGS sequence"/>
</dbReference>
<comment type="caution">
    <text evidence="1">The sequence shown here is derived from an EMBL/GenBank/DDBJ whole genome shotgun (WGS) entry which is preliminary data.</text>
</comment>
<accession>J0J3E4</accession>
<evidence type="ECO:0000313" key="1">
    <source>
        <dbReference type="EMBL" id="EJB32400.1"/>
    </source>
</evidence>
<evidence type="ECO:0000313" key="2">
    <source>
        <dbReference type="Proteomes" id="UP000004074"/>
    </source>
</evidence>